<name>A0A238VIZ3_9FLAO</name>
<dbReference type="RefSeq" id="WP_089380132.1">
    <property type="nucleotide sequence ID" value="NZ_FZNT01000001.1"/>
</dbReference>
<keyword evidence="3" id="KW-1185">Reference proteome</keyword>
<dbReference type="Proteomes" id="UP000198384">
    <property type="component" value="Unassembled WGS sequence"/>
</dbReference>
<feature type="chain" id="PRO_5013257901" description="DUF4252 domain-containing protein" evidence="1">
    <location>
        <begin position="21"/>
        <end position="181"/>
    </location>
</feature>
<evidence type="ECO:0008006" key="4">
    <source>
        <dbReference type="Google" id="ProtNLM"/>
    </source>
</evidence>
<dbReference type="InterPro" id="IPR025348">
    <property type="entry name" value="DUF4252"/>
</dbReference>
<accession>A0A238VIZ3</accession>
<reference evidence="2 3" key="1">
    <citation type="submission" date="2017-06" db="EMBL/GenBank/DDBJ databases">
        <authorList>
            <person name="Kim H.J."/>
            <person name="Triplett B.A."/>
        </authorList>
    </citation>
    <scope>NUCLEOTIDE SEQUENCE [LARGE SCALE GENOMIC DNA]</scope>
    <source>
        <strain evidence="2 3">DSM 29150</strain>
    </source>
</reference>
<feature type="signal peptide" evidence="1">
    <location>
        <begin position="1"/>
        <end position="20"/>
    </location>
</feature>
<dbReference type="OrthoDB" id="1143555at2"/>
<protein>
    <recommendedName>
        <fullName evidence="4">DUF4252 domain-containing protein</fullName>
    </recommendedName>
</protein>
<dbReference type="EMBL" id="FZNT01000001">
    <property type="protein sequence ID" value="SNR34144.1"/>
    <property type="molecule type" value="Genomic_DNA"/>
</dbReference>
<dbReference type="Pfam" id="PF14060">
    <property type="entry name" value="DUF4252"/>
    <property type="match status" value="1"/>
</dbReference>
<organism evidence="2 3">
    <name type="scientific">Lutibacter agarilyticus</name>
    <dbReference type="NCBI Taxonomy" id="1109740"/>
    <lineage>
        <taxon>Bacteria</taxon>
        <taxon>Pseudomonadati</taxon>
        <taxon>Bacteroidota</taxon>
        <taxon>Flavobacteriia</taxon>
        <taxon>Flavobacteriales</taxon>
        <taxon>Flavobacteriaceae</taxon>
        <taxon>Lutibacter</taxon>
    </lineage>
</organism>
<evidence type="ECO:0000313" key="2">
    <source>
        <dbReference type="EMBL" id="SNR34144.1"/>
    </source>
</evidence>
<evidence type="ECO:0000313" key="3">
    <source>
        <dbReference type="Proteomes" id="UP000198384"/>
    </source>
</evidence>
<keyword evidence="1" id="KW-0732">Signal</keyword>
<dbReference type="PROSITE" id="PS51257">
    <property type="entry name" value="PROKAR_LIPOPROTEIN"/>
    <property type="match status" value="1"/>
</dbReference>
<evidence type="ECO:0000256" key="1">
    <source>
        <dbReference type="SAM" id="SignalP"/>
    </source>
</evidence>
<sequence>MKSIIKIISTLFVFAFIVSACDSSVSLQKYIVDSKENDEFMSIDLPASILQLKETEVSTEIQNTLKTIKKVNLLALQVTDANKELYNSEKIKVKNILKNSKYQQLMRVKMMGANVTVNFLGEDEAIDEVVIFAADDEKGFGIIRVLGENMNPSDILTLSQNLKLDGDSSEMKQLEGIFSSL</sequence>
<dbReference type="AlphaFoldDB" id="A0A238VIZ3"/>
<gene>
    <name evidence="2" type="ORF">SAMN06265371_101491</name>
</gene>
<proteinExistence type="predicted"/>